<protein>
    <submittedName>
        <fullName evidence="3">Unannotated protein</fullName>
    </submittedName>
</protein>
<gene>
    <name evidence="3" type="ORF">UFOPK3720_00801</name>
</gene>
<comment type="catalytic activity">
    <reaction evidence="2">
        <text>oxidized coenzyme F420-(gamma-L-Glu)(n) + a quinol + H(+) = reduced coenzyme F420-(gamma-L-Glu)(n) + a quinone</text>
        <dbReference type="Rhea" id="RHEA:39663"/>
        <dbReference type="Rhea" id="RHEA-COMP:12939"/>
        <dbReference type="Rhea" id="RHEA-COMP:14378"/>
        <dbReference type="ChEBI" id="CHEBI:15378"/>
        <dbReference type="ChEBI" id="CHEBI:24646"/>
        <dbReference type="ChEBI" id="CHEBI:132124"/>
        <dbReference type="ChEBI" id="CHEBI:133980"/>
        <dbReference type="ChEBI" id="CHEBI:139511"/>
    </reaction>
</comment>
<proteinExistence type="inferred from homology"/>
<dbReference type="EMBL" id="CAFBNB010000134">
    <property type="protein sequence ID" value="CAB4932819.1"/>
    <property type="molecule type" value="Genomic_DNA"/>
</dbReference>
<dbReference type="Gene3D" id="2.30.110.10">
    <property type="entry name" value="Electron Transport, Fmn-binding Protein, Chain A"/>
    <property type="match status" value="1"/>
</dbReference>
<dbReference type="InterPro" id="IPR012349">
    <property type="entry name" value="Split_barrel_FMN-bd"/>
</dbReference>
<evidence type="ECO:0000256" key="1">
    <source>
        <dbReference type="ARBA" id="ARBA00008710"/>
    </source>
</evidence>
<comment type="similarity">
    <text evidence="1">Belongs to the F420H(2)-dependent quinone reductase family.</text>
</comment>
<dbReference type="PANTHER" id="PTHR39428:SF3">
    <property type="entry name" value="DEAZAFLAVIN-DEPENDENT NITROREDUCTASE"/>
    <property type="match status" value="1"/>
</dbReference>
<evidence type="ECO:0000256" key="2">
    <source>
        <dbReference type="ARBA" id="ARBA00049106"/>
    </source>
</evidence>
<dbReference type="InterPro" id="IPR004378">
    <property type="entry name" value="F420H2_quin_Rdtase"/>
</dbReference>
<dbReference type="GO" id="GO:0016491">
    <property type="term" value="F:oxidoreductase activity"/>
    <property type="evidence" value="ECO:0007669"/>
    <property type="project" value="InterPro"/>
</dbReference>
<dbReference type="GO" id="GO:0070967">
    <property type="term" value="F:coenzyme F420 binding"/>
    <property type="evidence" value="ECO:0007669"/>
    <property type="project" value="TreeGrafter"/>
</dbReference>
<dbReference type="NCBIfam" id="TIGR00026">
    <property type="entry name" value="hi_GC_TIGR00026"/>
    <property type="match status" value="1"/>
</dbReference>
<accession>A0A6J7IPB6</accession>
<dbReference type="Pfam" id="PF04075">
    <property type="entry name" value="F420H2_quin_red"/>
    <property type="match status" value="1"/>
</dbReference>
<reference evidence="3" key="1">
    <citation type="submission" date="2020-05" db="EMBL/GenBank/DDBJ databases">
        <authorList>
            <person name="Chiriac C."/>
            <person name="Salcher M."/>
            <person name="Ghai R."/>
            <person name="Kavagutti S V."/>
        </authorList>
    </citation>
    <scope>NUCLEOTIDE SEQUENCE</scope>
</reference>
<sequence>MNKRACDAVWGSMLRTTTVLHKALDRATGGRLGRRFPGGGHVVWITTLGRKSGQWRRTPLLAAPHDGAWVITGSNAGQAEIPGWVFNVRAHADGFIELDGVKHPATFSEVTGPERAELYRKLVALWSSYAMYERNAGREIPVFLVRTQSLPA</sequence>
<name>A0A6J7IPB6_9ZZZZ</name>
<evidence type="ECO:0000313" key="3">
    <source>
        <dbReference type="EMBL" id="CAB4932819.1"/>
    </source>
</evidence>
<dbReference type="GO" id="GO:0005886">
    <property type="term" value="C:plasma membrane"/>
    <property type="evidence" value="ECO:0007669"/>
    <property type="project" value="TreeGrafter"/>
</dbReference>
<organism evidence="3">
    <name type="scientific">freshwater metagenome</name>
    <dbReference type="NCBI Taxonomy" id="449393"/>
    <lineage>
        <taxon>unclassified sequences</taxon>
        <taxon>metagenomes</taxon>
        <taxon>ecological metagenomes</taxon>
    </lineage>
</organism>
<dbReference type="AlphaFoldDB" id="A0A6J7IPB6"/>
<dbReference type="PANTHER" id="PTHR39428">
    <property type="entry name" value="F420H(2)-DEPENDENT QUINONE REDUCTASE RV1261C"/>
    <property type="match status" value="1"/>
</dbReference>